<name>A0ABD3TW61_9LAMI</name>
<keyword evidence="1" id="KW-0112">Calmodulin-binding</keyword>
<comment type="similarity">
    <text evidence="2">Belongs to the IQD family.</text>
</comment>
<feature type="region of interest" description="Disordered" evidence="4">
    <location>
        <begin position="400"/>
        <end position="503"/>
    </location>
</feature>
<feature type="compositionally biased region" description="Basic and acidic residues" evidence="4">
    <location>
        <begin position="338"/>
        <end position="351"/>
    </location>
</feature>
<feature type="domain" description="DUF4005" evidence="5">
    <location>
        <begin position="426"/>
        <end position="511"/>
    </location>
</feature>
<accession>A0ABD3TW61</accession>
<evidence type="ECO:0000256" key="4">
    <source>
        <dbReference type="SAM" id="MobiDB-lite"/>
    </source>
</evidence>
<feature type="region of interest" description="Disordered" evidence="4">
    <location>
        <begin position="275"/>
        <end position="387"/>
    </location>
</feature>
<dbReference type="GO" id="GO:0005516">
    <property type="term" value="F:calmodulin binding"/>
    <property type="evidence" value="ECO:0007669"/>
    <property type="project" value="UniProtKB-KW"/>
</dbReference>
<dbReference type="InterPro" id="IPR025064">
    <property type="entry name" value="DUF4005"/>
</dbReference>
<dbReference type="InterPro" id="IPR000048">
    <property type="entry name" value="IQ_motif_EF-hand-BS"/>
</dbReference>
<evidence type="ECO:0000313" key="6">
    <source>
        <dbReference type="EMBL" id="KAL3840608.1"/>
    </source>
</evidence>
<dbReference type="Proteomes" id="UP001634393">
    <property type="component" value="Unassembled WGS sequence"/>
</dbReference>
<feature type="region of interest" description="Disordered" evidence="4">
    <location>
        <begin position="179"/>
        <end position="213"/>
    </location>
</feature>
<evidence type="ECO:0000259" key="5">
    <source>
        <dbReference type="Pfam" id="PF13178"/>
    </source>
</evidence>
<dbReference type="PROSITE" id="PS50096">
    <property type="entry name" value="IQ"/>
    <property type="match status" value="3"/>
</dbReference>
<proteinExistence type="inferred from homology"/>
<dbReference type="PANTHER" id="PTHR32295">
    <property type="entry name" value="IQ-DOMAIN 5-RELATED"/>
    <property type="match status" value="1"/>
</dbReference>
<feature type="compositionally biased region" description="Polar residues" evidence="4">
    <location>
        <begin position="307"/>
        <end position="325"/>
    </location>
</feature>
<reference evidence="6 7" key="1">
    <citation type="submission" date="2024-12" db="EMBL/GenBank/DDBJ databases">
        <title>The unique morphological basis and parallel evolutionary history of personate flowers in Penstemon.</title>
        <authorList>
            <person name="Depatie T.H."/>
            <person name="Wessinger C.A."/>
        </authorList>
    </citation>
    <scope>NUCLEOTIDE SEQUENCE [LARGE SCALE GENOMIC DNA]</scope>
    <source>
        <strain evidence="6">WTNN_2</strain>
        <tissue evidence="6">Leaf</tissue>
    </source>
</reference>
<feature type="compositionally biased region" description="Basic and acidic residues" evidence="4">
    <location>
        <begin position="195"/>
        <end position="213"/>
    </location>
</feature>
<gene>
    <name evidence="6" type="ORF">ACJIZ3_025199</name>
</gene>
<protein>
    <recommendedName>
        <fullName evidence="5">DUF4005 domain-containing protein</fullName>
    </recommendedName>
</protein>
<evidence type="ECO:0000313" key="7">
    <source>
        <dbReference type="Proteomes" id="UP001634393"/>
    </source>
</evidence>
<comment type="caution">
    <text evidence="6">The sequence shown here is derived from an EMBL/GenBank/DDBJ whole genome shotgun (WGS) entry which is preliminary data.</text>
</comment>
<evidence type="ECO:0000256" key="3">
    <source>
        <dbReference type="ARBA" id="ARBA00024378"/>
    </source>
</evidence>
<feature type="compositionally biased region" description="Basic and acidic residues" evidence="4">
    <location>
        <begin position="414"/>
        <end position="427"/>
    </location>
</feature>
<dbReference type="SMART" id="SM00015">
    <property type="entry name" value="IQ"/>
    <property type="match status" value="3"/>
</dbReference>
<sequence>MGKSPGKWIKGMLFGKKASKSNSSKGTKLSKSASEKPVRVSTLEPEPTLIVNAPLILNPLPSIVTDTKDNSGFENVEAPILPSDEIVSSSMKQDEDIMSTVSDPGQTNVTDSEKIEQAAIVVQASFRSYQARREFRSLKGIIKIQAIVRGRLVRRQAIATFFCVQGIVKFQAMARGHMVRRSSTANEQGKIRSLVSKEAEHQDSSETKKHNSTDRLLKKAFINKLLSSSPTAMPLHLQYGSGEPNSAWEWLLRWSTSQIWASNRKQSETRDFKLETVEKDESKPKSNGGKVLGNGSETENLKHNTRKVSSQPLKSTQEHSQTGNNKLKRGLKKTSKTSGEKSTEAKVDVEKPKKHPKKLSKSPAPKLSEEVTNTSVKPIENSEETLSNNIIVESSLEANSTVCEKSQDSFPVEKGFKDDKISKENYKSSRRNSLPAKHDNREASPESMTRVPSYMARTASSKAKVKAVDSPRFGQDAADKNALTRRHSLSSFVNGKDSSSPRVQRLVQSNGKGGIKIDRSLSSSRDVTDKVIQVDWKR</sequence>
<dbReference type="Pfam" id="PF13178">
    <property type="entry name" value="DUF4005"/>
    <property type="match status" value="1"/>
</dbReference>
<organism evidence="6 7">
    <name type="scientific">Penstemon smallii</name>
    <dbReference type="NCBI Taxonomy" id="265156"/>
    <lineage>
        <taxon>Eukaryota</taxon>
        <taxon>Viridiplantae</taxon>
        <taxon>Streptophyta</taxon>
        <taxon>Embryophyta</taxon>
        <taxon>Tracheophyta</taxon>
        <taxon>Spermatophyta</taxon>
        <taxon>Magnoliopsida</taxon>
        <taxon>eudicotyledons</taxon>
        <taxon>Gunneridae</taxon>
        <taxon>Pentapetalae</taxon>
        <taxon>asterids</taxon>
        <taxon>lamiids</taxon>
        <taxon>Lamiales</taxon>
        <taxon>Plantaginaceae</taxon>
        <taxon>Cheloneae</taxon>
        <taxon>Penstemon</taxon>
    </lineage>
</organism>
<dbReference type="Pfam" id="PF00612">
    <property type="entry name" value="IQ"/>
    <property type="match status" value="3"/>
</dbReference>
<dbReference type="Gene3D" id="1.20.5.190">
    <property type="match status" value="1"/>
</dbReference>
<dbReference type="PANTHER" id="PTHR32295:SF279">
    <property type="entry name" value="PROTEIN IQ-DOMAIN 31-LIKE"/>
    <property type="match status" value="1"/>
</dbReference>
<feature type="compositionally biased region" description="Polar residues" evidence="4">
    <location>
        <begin position="489"/>
        <end position="503"/>
    </location>
</feature>
<feature type="compositionally biased region" description="Basic and acidic residues" evidence="4">
    <location>
        <begin position="275"/>
        <end position="284"/>
    </location>
</feature>
<feature type="region of interest" description="Disordered" evidence="4">
    <location>
        <begin position="1"/>
        <end position="40"/>
    </location>
</feature>
<keyword evidence="7" id="KW-1185">Reference proteome</keyword>
<dbReference type="AlphaFoldDB" id="A0ABD3TW61"/>
<dbReference type="EMBL" id="JBJXBP010000003">
    <property type="protein sequence ID" value="KAL3840608.1"/>
    <property type="molecule type" value="Genomic_DNA"/>
</dbReference>
<feature type="compositionally biased region" description="Basic residues" evidence="4">
    <location>
        <begin position="326"/>
        <end position="335"/>
    </location>
</feature>
<evidence type="ECO:0000256" key="2">
    <source>
        <dbReference type="ARBA" id="ARBA00024341"/>
    </source>
</evidence>
<comment type="subunit">
    <text evidence="3">Binds to multiple calmodulin (CaM) in the presence of Ca(2+) and CaM-like proteins.</text>
</comment>
<evidence type="ECO:0000256" key="1">
    <source>
        <dbReference type="ARBA" id="ARBA00022860"/>
    </source>
</evidence>
<dbReference type="CDD" id="cd23767">
    <property type="entry name" value="IQCD"/>
    <property type="match status" value="1"/>
</dbReference>